<dbReference type="EMBL" id="ASPP01039556">
    <property type="protein sequence ID" value="ETO00964.1"/>
    <property type="molecule type" value="Genomic_DNA"/>
</dbReference>
<keyword evidence="3" id="KW-1185">Reference proteome</keyword>
<reference evidence="2 3" key="1">
    <citation type="journal article" date="2013" name="Curr. Biol.">
        <title>The Genome of the Foraminiferan Reticulomyxa filosa.</title>
        <authorList>
            <person name="Glockner G."/>
            <person name="Hulsmann N."/>
            <person name="Schleicher M."/>
            <person name="Noegel A.A."/>
            <person name="Eichinger L."/>
            <person name="Gallinger C."/>
            <person name="Pawlowski J."/>
            <person name="Sierra R."/>
            <person name="Euteneuer U."/>
            <person name="Pillet L."/>
            <person name="Moustafa A."/>
            <person name="Platzer M."/>
            <person name="Groth M."/>
            <person name="Szafranski K."/>
            <person name="Schliwa M."/>
        </authorList>
    </citation>
    <scope>NUCLEOTIDE SEQUENCE [LARGE SCALE GENOMIC DNA]</scope>
</reference>
<accession>X6LHA3</accession>
<evidence type="ECO:0000313" key="3">
    <source>
        <dbReference type="Proteomes" id="UP000023152"/>
    </source>
</evidence>
<feature type="signal peptide" evidence="1">
    <location>
        <begin position="1"/>
        <end position="18"/>
    </location>
</feature>
<name>X6LHA3_RETFI</name>
<organism evidence="2 3">
    <name type="scientific">Reticulomyxa filosa</name>
    <dbReference type="NCBI Taxonomy" id="46433"/>
    <lineage>
        <taxon>Eukaryota</taxon>
        <taxon>Sar</taxon>
        <taxon>Rhizaria</taxon>
        <taxon>Retaria</taxon>
        <taxon>Foraminifera</taxon>
        <taxon>Monothalamids</taxon>
        <taxon>Reticulomyxidae</taxon>
        <taxon>Reticulomyxa</taxon>
    </lineage>
</organism>
<dbReference type="OrthoDB" id="2130750at2759"/>
<evidence type="ECO:0000313" key="2">
    <source>
        <dbReference type="EMBL" id="ETO00964.1"/>
    </source>
</evidence>
<dbReference type="Proteomes" id="UP000023152">
    <property type="component" value="Unassembled WGS sequence"/>
</dbReference>
<feature type="chain" id="PRO_5004975123" evidence="1">
    <location>
        <begin position="19"/>
        <end position="94"/>
    </location>
</feature>
<keyword evidence="1" id="KW-0732">Signal</keyword>
<protein>
    <submittedName>
        <fullName evidence="2">Uncharacterized protein</fullName>
    </submittedName>
</protein>
<proteinExistence type="predicted"/>
<comment type="caution">
    <text evidence="2">The sequence shown here is derived from an EMBL/GenBank/DDBJ whole genome shotgun (WGS) entry which is preliminary data.</text>
</comment>
<sequence length="94" mass="10690">MIYLFVFLKKCLIIVGFCFDVRKQTGANDNNINDEEDAAPSPQAPLPKIKFKIEDYMKLFRRKAVVVKYIGEIDLMKGDIIDLKLGIHGTLTAQ</sequence>
<gene>
    <name evidence="2" type="ORF">RFI_36477</name>
</gene>
<dbReference type="AlphaFoldDB" id="X6LHA3"/>
<evidence type="ECO:0000256" key="1">
    <source>
        <dbReference type="SAM" id="SignalP"/>
    </source>
</evidence>